<keyword evidence="2" id="KW-1185">Reference proteome</keyword>
<dbReference type="RefSeq" id="WP_218443850.1">
    <property type="nucleotide sequence ID" value="NZ_JAGSPA010000001.1"/>
</dbReference>
<reference evidence="1 2" key="1">
    <citation type="submission" date="2021-04" db="EMBL/GenBank/DDBJ databases">
        <authorList>
            <person name="Pira H."/>
            <person name="Risdian C."/>
            <person name="Wink J."/>
        </authorList>
    </citation>
    <scope>NUCLEOTIDE SEQUENCE [LARGE SCALE GENOMIC DNA]</scope>
    <source>
        <strain evidence="1 2">WHA3</strain>
    </source>
</reference>
<dbReference type="EMBL" id="JAGSPA010000001">
    <property type="protein sequence ID" value="MBV7255518.1"/>
    <property type="molecule type" value="Genomic_DNA"/>
</dbReference>
<protein>
    <submittedName>
        <fullName evidence="1">Uncharacterized protein</fullName>
    </submittedName>
</protein>
<evidence type="ECO:0000313" key="2">
    <source>
        <dbReference type="Proteomes" id="UP000722336"/>
    </source>
</evidence>
<name>A0ABS6SAS8_9SPHN</name>
<proteinExistence type="predicted"/>
<comment type="caution">
    <text evidence="1">The sequence shown here is derived from an EMBL/GenBank/DDBJ whole genome shotgun (WGS) entry which is preliminary data.</text>
</comment>
<evidence type="ECO:0000313" key="1">
    <source>
        <dbReference type="EMBL" id="MBV7255518.1"/>
    </source>
</evidence>
<dbReference type="Proteomes" id="UP000722336">
    <property type="component" value="Unassembled WGS sequence"/>
</dbReference>
<accession>A0ABS6SAS8</accession>
<sequence length="135" mass="14857">MNDVLEMLASTPDIRTLQGTQRRLISAMRMGVVATKRGRNSCCVMKQELGSAHAVAAFRTLVAEIGDAWPEPFSINPPCQPRLSYDEMLLLDITTAAARGERAHFDGMTCDMLSMGARNSVYRCAQRLMTVMMGA</sequence>
<organism evidence="1 2">
    <name type="scientific">Pacificimonas pallii</name>
    <dbReference type="NCBI Taxonomy" id="2827236"/>
    <lineage>
        <taxon>Bacteria</taxon>
        <taxon>Pseudomonadati</taxon>
        <taxon>Pseudomonadota</taxon>
        <taxon>Alphaproteobacteria</taxon>
        <taxon>Sphingomonadales</taxon>
        <taxon>Sphingosinicellaceae</taxon>
        <taxon>Pacificimonas</taxon>
    </lineage>
</organism>
<gene>
    <name evidence="1" type="ORF">KCG44_01825</name>
</gene>